<dbReference type="Gene3D" id="2.60.40.1180">
    <property type="entry name" value="Golgi alpha-mannosidase II"/>
    <property type="match status" value="1"/>
</dbReference>
<reference evidence="10 11" key="2">
    <citation type="submission" date="2020-04" db="EMBL/GenBank/DDBJ databases">
        <title>Complete genome sequence of Alteromonas pelagimontana 5.12T.</title>
        <authorList>
            <person name="Sinha R.K."/>
            <person name="Krishnan K.P."/>
            <person name="Kurian J.P."/>
        </authorList>
    </citation>
    <scope>NUCLEOTIDE SEQUENCE [LARGE SCALE GENOMIC DNA]</scope>
    <source>
        <strain evidence="10 11">5.12</strain>
    </source>
</reference>
<comment type="subunit">
    <text evidence="3">Homohexamer; trimer of dimers.</text>
</comment>
<sequence>MKLRIIAGTILSSALIVSAAWAKPHEVVITADLSKTGPVINKDIYGQFAEHLGRGIYEGIWVGKDSPIPNTKGFRNDVLDALKAIHVPLVRWPGGCFADEYHWREGVGPQDKRPIKVNTHWGGVEENNAVGTHEFFDFVELLGADAYINGNLGSGTVQEMAEWMEYMTSDKNSTLANERRENGRDEPWDIAYFGIGNESWGCGGNMRPQYYVDLYRQYATFMKTPPGKMPKLVASGGHTEDTQWTDVLSANIDSNMDGISYHFYTLPTSEWKEKGSATEFDNNMWFKTLERTMRMDKYLEDNIAKLDKNDPEGKLGFYVDEWGTWYDAEEGKEPGFLYQQNTLRDAVVAAVNFNIFHDYAERVHMTNIAQMVNVLQAMVLTDGEDMLLTPTYYAYDLYQVFQDSTSIPFTIESDDYVVDGEKLPAVTASLAKGKDGKTYLALVNLDPTEEAKVTLDLSGKKVSKLTGRILTSDAITDKNTFKQKSVVAPKQFTAKANQVQLPAKSVVVVALN</sequence>
<evidence type="ECO:0000256" key="5">
    <source>
        <dbReference type="ARBA" id="ARBA00022801"/>
    </source>
</evidence>
<dbReference type="SUPFAM" id="SSF51011">
    <property type="entry name" value="Glycosyl hydrolase domain"/>
    <property type="match status" value="1"/>
</dbReference>
<dbReference type="GO" id="GO:0046556">
    <property type="term" value="F:alpha-L-arabinofuranosidase activity"/>
    <property type="evidence" value="ECO:0007669"/>
    <property type="project" value="UniProtKB-EC"/>
</dbReference>
<evidence type="ECO:0000256" key="7">
    <source>
        <dbReference type="ARBA" id="ARBA00023295"/>
    </source>
</evidence>
<organism evidence="10 11">
    <name type="scientific">Alteromonas pelagimontana</name>
    <dbReference type="NCBI Taxonomy" id="1858656"/>
    <lineage>
        <taxon>Bacteria</taxon>
        <taxon>Pseudomonadati</taxon>
        <taxon>Pseudomonadota</taxon>
        <taxon>Gammaproteobacteria</taxon>
        <taxon>Alteromonadales</taxon>
        <taxon>Alteromonadaceae</taxon>
        <taxon>Alteromonas/Salinimonas group</taxon>
        <taxon>Alteromonas</taxon>
    </lineage>
</organism>
<dbReference type="Pfam" id="PF22848">
    <property type="entry name" value="ASD1_dom"/>
    <property type="match status" value="1"/>
</dbReference>
<proteinExistence type="inferred from homology"/>
<keyword evidence="6" id="KW-0119">Carbohydrate metabolism</keyword>
<dbReference type="InterPro" id="IPR013780">
    <property type="entry name" value="Glyco_hydro_b"/>
</dbReference>
<protein>
    <recommendedName>
        <fullName evidence="4">non-reducing end alpha-L-arabinofuranosidase</fullName>
        <ecNumber evidence="4">3.2.1.55</ecNumber>
    </recommendedName>
</protein>
<evidence type="ECO:0000256" key="2">
    <source>
        <dbReference type="ARBA" id="ARBA00007186"/>
    </source>
</evidence>
<feature type="domain" description="Alpha-L-arabinofuranosidase C-terminal" evidence="9">
    <location>
        <begin position="320"/>
        <end position="505"/>
    </location>
</feature>
<dbReference type="KEGG" id="apel:CA267_010915"/>
<dbReference type="AlphaFoldDB" id="A0A6M4MGC0"/>
<dbReference type="InterPro" id="IPR055235">
    <property type="entry name" value="ASD1_cat"/>
</dbReference>
<reference evidence="11" key="1">
    <citation type="submission" date="2014-12" db="EMBL/GenBank/DDBJ databases">
        <title>Complete genome sequence of a multi-drug resistant Klebsiella pneumoniae.</title>
        <authorList>
            <person name="Hua X."/>
            <person name="Chen Q."/>
            <person name="Li X."/>
            <person name="Feng Y."/>
            <person name="Ruan Z."/>
            <person name="Yu Y."/>
        </authorList>
    </citation>
    <scope>NUCLEOTIDE SEQUENCE [LARGE SCALE GENOMIC DNA]</scope>
    <source>
        <strain evidence="11">5.12</strain>
    </source>
</reference>
<keyword evidence="5" id="KW-0378">Hydrolase</keyword>
<dbReference type="SMART" id="SM00813">
    <property type="entry name" value="Alpha-L-AF_C"/>
    <property type="match status" value="1"/>
</dbReference>
<comment type="similarity">
    <text evidence="2">Belongs to the glycosyl hydrolase 51 family.</text>
</comment>
<dbReference type="GO" id="GO:0046373">
    <property type="term" value="P:L-arabinose metabolic process"/>
    <property type="evidence" value="ECO:0007669"/>
    <property type="project" value="InterPro"/>
</dbReference>
<dbReference type="InterPro" id="IPR017853">
    <property type="entry name" value="GH"/>
</dbReference>
<evidence type="ECO:0000313" key="10">
    <source>
        <dbReference type="EMBL" id="QJR81256.1"/>
    </source>
</evidence>
<dbReference type="GO" id="GO:0000272">
    <property type="term" value="P:polysaccharide catabolic process"/>
    <property type="evidence" value="ECO:0007669"/>
    <property type="project" value="TreeGrafter"/>
</dbReference>
<gene>
    <name evidence="10" type="ORF">CA267_010915</name>
</gene>
<keyword evidence="7" id="KW-0326">Glycosidase</keyword>
<evidence type="ECO:0000256" key="1">
    <source>
        <dbReference type="ARBA" id="ARBA00001462"/>
    </source>
</evidence>
<dbReference type="InterPro" id="IPR010720">
    <property type="entry name" value="Alpha-L-AF_C"/>
</dbReference>
<dbReference type="Proteomes" id="UP000219285">
    <property type="component" value="Chromosome"/>
</dbReference>
<dbReference type="EC" id="3.2.1.55" evidence="4"/>
<keyword evidence="11" id="KW-1185">Reference proteome</keyword>
<evidence type="ECO:0000256" key="4">
    <source>
        <dbReference type="ARBA" id="ARBA00012670"/>
    </source>
</evidence>
<dbReference type="PANTHER" id="PTHR43576">
    <property type="entry name" value="ALPHA-L-ARABINOFURANOSIDASE C-RELATED"/>
    <property type="match status" value="1"/>
</dbReference>
<dbReference type="OrthoDB" id="9758333at2"/>
<feature type="signal peptide" evidence="8">
    <location>
        <begin position="1"/>
        <end position="22"/>
    </location>
</feature>
<dbReference type="RefSeq" id="WP_075607451.1">
    <property type="nucleotide sequence ID" value="NZ_CP052766.1"/>
</dbReference>
<comment type="catalytic activity">
    <reaction evidence="1">
        <text>Hydrolysis of terminal non-reducing alpha-L-arabinofuranoside residues in alpha-L-arabinosides.</text>
        <dbReference type="EC" id="3.2.1.55"/>
    </reaction>
</comment>
<dbReference type="PANTHER" id="PTHR43576:SF2">
    <property type="entry name" value="INTRACELLULAR EXO-ALPHA-L-ARABINOFURANOSIDASE 2"/>
    <property type="match status" value="1"/>
</dbReference>
<evidence type="ECO:0000256" key="3">
    <source>
        <dbReference type="ARBA" id="ARBA00011165"/>
    </source>
</evidence>
<evidence type="ECO:0000256" key="8">
    <source>
        <dbReference type="SAM" id="SignalP"/>
    </source>
</evidence>
<keyword evidence="8" id="KW-0732">Signal</keyword>
<feature type="chain" id="PRO_5028885425" description="non-reducing end alpha-L-arabinofuranosidase" evidence="8">
    <location>
        <begin position="23"/>
        <end position="512"/>
    </location>
</feature>
<dbReference type="SUPFAM" id="SSF51445">
    <property type="entry name" value="(Trans)glycosidases"/>
    <property type="match status" value="1"/>
</dbReference>
<evidence type="ECO:0000313" key="11">
    <source>
        <dbReference type="Proteomes" id="UP000219285"/>
    </source>
</evidence>
<dbReference type="Gene3D" id="3.20.20.80">
    <property type="entry name" value="Glycosidases"/>
    <property type="match status" value="1"/>
</dbReference>
<dbReference type="Pfam" id="PF06964">
    <property type="entry name" value="Alpha-L-AF_C"/>
    <property type="match status" value="1"/>
</dbReference>
<evidence type="ECO:0000259" key="9">
    <source>
        <dbReference type="SMART" id="SM00813"/>
    </source>
</evidence>
<evidence type="ECO:0000256" key="6">
    <source>
        <dbReference type="ARBA" id="ARBA00023277"/>
    </source>
</evidence>
<name>A0A6M4MGC0_9ALTE</name>
<accession>A0A6M4MGC0</accession>
<dbReference type="EMBL" id="CP052766">
    <property type="protein sequence ID" value="QJR81256.1"/>
    <property type="molecule type" value="Genomic_DNA"/>
</dbReference>